<accession>A0A6J6DD42</accession>
<dbReference type="InterPro" id="IPR000889">
    <property type="entry name" value="Glutathione_peroxidase"/>
</dbReference>
<dbReference type="Pfam" id="PF00255">
    <property type="entry name" value="GSHPx"/>
    <property type="match status" value="1"/>
</dbReference>
<dbReference type="PROSITE" id="PS51355">
    <property type="entry name" value="GLUTATHIONE_PEROXID_3"/>
    <property type="match status" value="1"/>
</dbReference>
<gene>
    <name evidence="4" type="ORF">UFOPK1493_01801</name>
</gene>
<evidence type="ECO:0000313" key="4">
    <source>
        <dbReference type="EMBL" id="CAB4561296.1"/>
    </source>
</evidence>
<sequence>MAHMYDLTMSSITGEPVQLGDYRGKVLLVVNVASA</sequence>
<dbReference type="GO" id="GO:0006979">
    <property type="term" value="P:response to oxidative stress"/>
    <property type="evidence" value="ECO:0007669"/>
    <property type="project" value="InterPro"/>
</dbReference>
<evidence type="ECO:0000256" key="3">
    <source>
        <dbReference type="ARBA" id="ARBA00023002"/>
    </source>
</evidence>
<dbReference type="EMBL" id="CAEZSR010000060">
    <property type="protein sequence ID" value="CAB4561296.1"/>
    <property type="molecule type" value="Genomic_DNA"/>
</dbReference>
<reference evidence="4" key="1">
    <citation type="submission" date="2020-05" db="EMBL/GenBank/DDBJ databases">
        <authorList>
            <person name="Chiriac C."/>
            <person name="Salcher M."/>
            <person name="Ghai R."/>
            <person name="Kavagutti S V."/>
        </authorList>
    </citation>
    <scope>NUCLEOTIDE SEQUENCE</scope>
</reference>
<evidence type="ECO:0000256" key="1">
    <source>
        <dbReference type="ARBA" id="ARBA00006926"/>
    </source>
</evidence>
<proteinExistence type="inferred from homology"/>
<keyword evidence="3" id="KW-0560">Oxidoreductase</keyword>
<dbReference type="Gene3D" id="3.40.30.10">
    <property type="entry name" value="Glutaredoxin"/>
    <property type="match status" value="1"/>
</dbReference>
<name>A0A6J6DD42_9ZZZZ</name>
<comment type="similarity">
    <text evidence="1">Belongs to the glutathione peroxidase family.</text>
</comment>
<dbReference type="GO" id="GO:0004601">
    <property type="term" value="F:peroxidase activity"/>
    <property type="evidence" value="ECO:0007669"/>
    <property type="project" value="UniProtKB-KW"/>
</dbReference>
<protein>
    <submittedName>
        <fullName evidence="4">Unannotated protein</fullName>
    </submittedName>
</protein>
<dbReference type="SUPFAM" id="SSF52833">
    <property type="entry name" value="Thioredoxin-like"/>
    <property type="match status" value="1"/>
</dbReference>
<dbReference type="InterPro" id="IPR036249">
    <property type="entry name" value="Thioredoxin-like_sf"/>
</dbReference>
<keyword evidence="2" id="KW-0575">Peroxidase</keyword>
<evidence type="ECO:0000256" key="2">
    <source>
        <dbReference type="ARBA" id="ARBA00022559"/>
    </source>
</evidence>
<organism evidence="4">
    <name type="scientific">freshwater metagenome</name>
    <dbReference type="NCBI Taxonomy" id="449393"/>
    <lineage>
        <taxon>unclassified sequences</taxon>
        <taxon>metagenomes</taxon>
        <taxon>ecological metagenomes</taxon>
    </lineage>
</organism>
<dbReference type="AlphaFoldDB" id="A0A6J6DD42"/>